<dbReference type="Proteomes" id="UP000251241">
    <property type="component" value="Unassembled WGS sequence"/>
</dbReference>
<dbReference type="EMBL" id="UAUU01000002">
    <property type="protein sequence ID" value="SPZ84237.1"/>
    <property type="molecule type" value="Genomic_DNA"/>
</dbReference>
<dbReference type="GeneID" id="97178806"/>
<reference evidence="1 2" key="1">
    <citation type="submission" date="2018-06" db="EMBL/GenBank/DDBJ databases">
        <authorList>
            <consortium name="Pathogen Informatics"/>
            <person name="Doyle S."/>
        </authorList>
    </citation>
    <scope>NUCLEOTIDE SEQUENCE [LARGE SCALE GENOMIC DNA]</scope>
    <source>
        <strain evidence="1 2">NCTC11343</strain>
    </source>
</reference>
<dbReference type="RefSeq" id="WP_112373843.1">
    <property type="nucleotide sequence ID" value="NZ_CP069793.1"/>
</dbReference>
<protein>
    <submittedName>
        <fullName evidence="1">Uncharacterized protein</fullName>
    </submittedName>
</protein>
<evidence type="ECO:0000313" key="1">
    <source>
        <dbReference type="EMBL" id="SPZ84237.1"/>
    </source>
</evidence>
<sequence>MQNLINDIHRERFRAEFSMYYAGIIYLLILNRISCGFTREEMAFLMGQEQTYVKEMEELKIPSGNLEVMVHLNWVFNRRKVDINKFDNKTSYQFELTIWEEKAIRYYQMEYFINSVETMTFFQLMEEIRVEDSAQAEQFACDCMVVEIVLGKLIEMDYFKKYRTPLELWRYAEKYLGEKICIKSLMHEIGVFVGKKGSAPLRKTKAKSFGFRYIAHK</sequence>
<dbReference type="AlphaFoldDB" id="A0A2X2IPT7"/>
<proteinExistence type="predicted"/>
<gene>
    <name evidence="1" type="ORF">NCTC11343_00768</name>
</gene>
<accession>A0A2X2IPT7</accession>
<evidence type="ECO:0000313" key="2">
    <source>
        <dbReference type="Proteomes" id="UP000251241"/>
    </source>
</evidence>
<organism evidence="1 2">
    <name type="scientific">Sphingobacterium multivorum</name>
    <dbReference type="NCBI Taxonomy" id="28454"/>
    <lineage>
        <taxon>Bacteria</taxon>
        <taxon>Pseudomonadati</taxon>
        <taxon>Bacteroidota</taxon>
        <taxon>Sphingobacteriia</taxon>
        <taxon>Sphingobacteriales</taxon>
        <taxon>Sphingobacteriaceae</taxon>
        <taxon>Sphingobacterium</taxon>
    </lineage>
</organism>
<name>A0A2X2IPT7_SPHMU</name>